<keyword evidence="2" id="KW-1185">Reference proteome</keyword>
<dbReference type="AlphaFoldDB" id="A0AAD4BSZ9"/>
<reference evidence="1" key="1">
    <citation type="submission" date="2019-10" db="EMBL/GenBank/DDBJ databases">
        <authorList>
            <consortium name="DOE Joint Genome Institute"/>
            <person name="Kuo A."/>
            <person name="Miyauchi S."/>
            <person name="Kiss E."/>
            <person name="Drula E."/>
            <person name="Kohler A."/>
            <person name="Sanchez-Garcia M."/>
            <person name="Andreopoulos B."/>
            <person name="Barry K.W."/>
            <person name="Bonito G."/>
            <person name="Buee M."/>
            <person name="Carver A."/>
            <person name="Chen C."/>
            <person name="Cichocki N."/>
            <person name="Clum A."/>
            <person name="Culley D."/>
            <person name="Crous P.W."/>
            <person name="Fauchery L."/>
            <person name="Girlanda M."/>
            <person name="Hayes R."/>
            <person name="Keri Z."/>
            <person name="LaButti K."/>
            <person name="Lipzen A."/>
            <person name="Lombard V."/>
            <person name="Magnuson J."/>
            <person name="Maillard F."/>
            <person name="Morin E."/>
            <person name="Murat C."/>
            <person name="Nolan M."/>
            <person name="Ohm R."/>
            <person name="Pangilinan J."/>
            <person name="Pereira M."/>
            <person name="Perotto S."/>
            <person name="Peter M."/>
            <person name="Riley R."/>
            <person name="Sitrit Y."/>
            <person name="Stielow B."/>
            <person name="Szollosi G."/>
            <person name="Zifcakova L."/>
            <person name="Stursova M."/>
            <person name="Spatafora J.W."/>
            <person name="Tedersoo L."/>
            <person name="Vaario L.-M."/>
            <person name="Yamada A."/>
            <person name="Yan M."/>
            <person name="Wang P."/>
            <person name="Xu J."/>
            <person name="Bruns T."/>
            <person name="Baldrian P."/>
            <person name="Vilgalys R."/>
            <person name="Henrissat B."/>
            <person name="Grigoriev I.V."/>
            <person name="Hibbett D."/>
            <person name="Nagy L.G."/>
            <person name="Martin F.M."/>
        </authorList>
    </citation>
    <scope>NUCLEOTIDE SEQUENCE</scope>
    <source>
        <strain evidence="1">BED1</strain>
    </source>
</reference>
<dbReference type="EMBL" id="WHUW01000016">
    <property type="protein sequence ID" value="KAF8438582.1"/>
    <property type="molecule type" value="Genomic_DNA"/>
</dbReference>
<protein>
    <submittedName>
        <fullName evidence="1">Uncharacterized protein</fullName>
    </submittedName>
</protein>
<name>A0AAD4BSZ9_BOLED</name>
<evidence type="ECO:0000313" key="2">
    <source>
        <dbReference type="Proteomes" id="UP001194468"/>
    </source>
</evidence>
<gene>
    <name evidence="1" type="ORF">L210DRAFT_3544457</name>
</gene>
<comment type="caution">
    <text evidence="1">The sequence shown here is derived from an EMBL/GenBank/DDBJ whole genome shotgun (WGS) entry which is preliminary data.</text>
</comment>
<proteinExistence type="predicted"/>
<sequence length="79" mass="8740">MIRVTRAPTSTIQLLLPFLRHSTTFIITVNVSFTPTLTYQSINHAAPHTHLSPIDGHVRDIPRRTGQRQAEVVAPSSAV</sequence>
<dbReference type="Proteomes" id="UP001194468">
    <property type="component" value="Unassembled WGS sequence"/>
</dbReference>
<reference evidence="1" key="2">
    <citation type="journal article" date="2020" name="Nat. Commun.">
        <title>Large-scale genome sequencing of mycorrhizal fungi provides insights into the early evolution of symbiotic traits.</title>
        <authorList>
            <person name="Miyauchi S."/>
            <person name="Kiss E."/>
            <person name="Kuo A."/>
            <person name="Drula E."/>
            <person name="Kohler A."/>
            <person name="Sanchez-Garcia M."/>
            <person name="Morin E."/>
            <person name="Andreopoulos B."/>
            <person name="Barry K.W."/>
            <person name="Bonito G."/>
            <person name="Buee M."/>
            <person name="Carver A."/>
            <person name="Chen C."/>
            <person name="Cichocki N."/>
            <person name="Clum A."/>
            <person name="Culley D."/>
            <person name="Crous P.W."/>
            <person name="Fauchery L."/>
            <person name="Girlanda M."/>
            <person name="Hayes R.D."/>
            <person name="Keri Z."/>
            <person name="LaButti K."/>
            <person name="Lipzen A."/>
            <person name="Lombard V."/>
            <person name="Magnuson J."/>
            <person name="Maillard F."/>
            <person name="Murat C."/>
            <person name="Nolan M."/>
            <person name="Ohm R.A."/>
            <person name="Pangilinan J."/>
            <person name="Pereira M.F."/>
            <person name="Perotto S."/>
            <person name="Peter M."/>
            <person name="Pfister S."/>
            <person name="Riley R."/>
            <person name="Sitrit Y."/>
            <person name="Stielow J.B."/>
            <person name="Szollosi G."/>
            <person name="Zifcakova L."/>
            <person name="Stursova M."/>
            <person name="Spatafora J.W."/>
            <person name="Tedersoo L."/>
            <person name="Vaario L.M."/>
            <person name="Yamada A."/>
            <person name="Yan M."/>
            <person name="Wang P."/>
            <person name="Xu J."/>
            <person name="Bruns T."/>
            <person name="Baldrian P."/>
            <person name="Vilgalys R."/>
            <person name="Dunand C."/>
            <person name="Henrissat B."/>
            <person name="Grigoriev I.V."/>
            <person name="Hibbett D."/>
            <person name="Nagy L.G."/>
            <person name="Martin F.M."/>
        </authorList>
    </citation>
    <scope>NUCLEOTIDE SEQUENCE</scope>
    <source>
        <strain evidence="1">BED1</strain>
    </source>
</reference>
<evidence type="ECO:0000313" key="1">
    <source>
        <dbReference type="EMBL" id="KAF8438582.1"/>
    </source>
</evidence>
<accession>A0AAD4BSZ9</accession>
<organism evidence="1 2">
    <name type="scientific">Boletus edulis BED1</name>
    <dbReference type="NCBI Taxonomy" id="1328754"/>
    <lineage>
        <taxon>Eukaryota</taxon>
        <taxon>Fungi</taxon>
        <taxon>Dikarya</taxon>
        <taxon>Basidiomycota</taxon>
        <taxon>Agaricomycotina</taxon>
        <taxon>Agaricomycetes</taxon>
        <taxon>Agaricomycetidae</taxon>
        <taxon>Boletales</taxon>
        <taxon>Boletineae</taxon>
        <taxon>Boletaceae</taxon>
        <taxon>Boletoideae</taxon>
        <taxon>Boletus</taxon>
    </lineage>
</organism>